<keyword evidence="6 10" id="KW-0413">Isomerase</keyword>
<gene>
    <name evidence="10" type="primary">manA</name>
    <name evidence="10" type="ORF">DY023_00055</name>
</gene>
<dbReference type="InterPro" id="IPR018050">
    <property type="entry name" value="Pmannose_isomerase-type1_CS"/>
</dbReference>
<dbReference type="InterPro" id="IPR011051">
    <property type="entry name" value="RmlC_Cupin_sf"/>
</dbReference>
<evidence type="ECO:0000256" key="1">
    <source>
        <dbReference type="ARBA" id="ARBA00000757"/>
    </source>
</evidence>
<dbReference type="PANTHER" id="PTHR10309:SF0">
    <property type="entry name" value="MANNOSE-6-PHOSPHATE ISOMERASE"/>
    <property type="match status" value="1"/>
</dbReference>
<dbReference type="OrthoDB" id="9792649at2"/>
<dbReference type="AlphaFoldDB" id="A0A371NZM8"/>
<feature type="binding site" evidence="8">
    <location>
        <position position="80"/>
    </location>
    <ligand>
        <name>Zn(2+)</name>
        <dbReference type="ChEBI" id="CHEBI:29105"/>
    </ligand>
</feature>
<evidence type="ECO:0000313" key="10">
    <source>
        <dbReference type="EMBL" id="REJ08943.1"/>
    </source>
</evidence>
<dbReference type="PANTHER" id="PTHR10309">
    <property type="entry name" value="MANNOSE-6-PHOSPHATE ISOMERASE"/>
    <property type="match status" value="1"/>
</dbReference>
<dbReference type="GO" id="GO:0005975">
    <property type="term" value="P:carbohydrate metabolic process"/>
    <property type="evidence" value="ECO:0007669"/>
    <property type="project" value="InterPro"/>
</dbReference>
<comment type="catalytic activity">
    <reaction evidence="1">
        <text>D-mannose 6-phosphate = D-fructose 6-phosphate</text>
        <dbReference type="Rhea" id="RHEA:12356"/>
        <dbReference type="ChEBI" id="CHEBI:58735"/>
        <dbReference type="ChEBI" id="CHEBI:61527"/>
        <dbReference type="EC" id="5.3.1.8"/>
    </reaction>
</comment>
<evidence type="ECO:0000313" key="11">
    <source>
        <dbReference type="Proteomes" id="UP000262172"/>
    </source>
</evidence>
<dbReference type="Proteomes" id="UP000262172">
    <property type="component" value="Unassembled WGS sequence"/>
</dbReference>
<dbReference type="InterPro" id="IPR014710">
    <property type="entry name" value="RmlC-like_jellyroll"/>
</dbReference>
<feature type="binding site" evidence="8">
    <location>
        <position position="237"/>
    </location>
    <ligand>
        <name>Zn(2+)</name>
        <dbReference type="ChEBI" id="CHEBI:29105"/>
    </ligand>
</feature>
<dbReference type="Gene3D" id="1.10.441.10">
    <property type="entry name" value="Phosphomannose Isomerase, domain 2"/>
    <property type="match status" value="1"/>
</dbReference>
<organism evidence="10 11">
    <name type="scientific">Microbacterium bovistercoris</name>
    <dbReference type="NCBI Taxonomy" id="2293570"/>
    <lineage>
        <taxon>Bacteria</taxon>
        <taxon>Bacillati</taxon>
        <taxon>Actinomycetota</taxon>
        <taxon>Actinomycetes</taxon>
        <taxon>Micrococcales</taxon>
        <taxon>Microbacteriaceae</taxon>
        <taxon>Microbacterium</taxon>
    </lineage>
</organism>
<evidence type="ECO:0000256" key="3">
    <source>
        <dbReference type="ARBA" id="ARBA00011956"/>
    </source>
</evidence>
<comment type="caution">
    <text evidence="10">The sequence shown here is derived from an EMBL/GenBank/DDBJ whole genome shotgun (WGS) entry which is preliminary data.</text>
</comment>
<dbReference type="EMBL" id="QUAB01000001">
    <property type="protein sequence ID" value="REJ08943.1"/>
    <property type="molecule type" value="Genomic_DNA"/>
</dbReference>
<dbReference type="InterPro" id="IPR046457">
    <property type="entry name" value="PMI_typeI_cat"/>
</dbReference>
<dbReference type="PROSITE" id="PS00965">
    <property type="entry name" value="PMI_I_1"/>
    <property type="match status" value="1"/>
</dbReference>
<evidence type="ECO:0000259" key="9">
    <source>
        <dbReference type="Pfam" id="PF20511"/>
    </source>
</evidence>
<dbReference type="Pfam" id="PF20511">
    <property type="entry name" value="PMI_typeI_cat"/>
    <property type="match status" value="1"/>
</dbReference>
<evidence type="ECO:0000256" key="8">
    <source>
        <dbReference type="PIRSR" id="PIRSR001480-2"/>
    </source>
</evidence>
<dbReference type="GO" id="GO:0008270">
    <property type="term" value="F:zinc ion binding"/>
    <property type="evidence" value="ECO:0007669"/>
    <property type="project" value="InterPro"/>
</dbReference>
<dbReference type="PRINTS" id="PR00714">
    <property type="entry name" value="MAN6PISMRASE"/>
</dbReference>
<evidence type="ECO:0000256" key="6">
    <source>
        <dbReference type="ARBA" id="ARBA00023235"/>
    </source>
</evidence>
<name>A0A371NZM8_9MICO</name>
<feature type="active site" evidence="7">
    <location>
        <position position="256"/>
    </location>
</feature>
<dbReference type="SUPFAM" id="SSF51182">
    <property type="entry name" value="RmlC-like cupins"/>
    <property type="match status" value="1"/>
</dbReference>
<dbReference type="InterPro" id="IPR016305">
    <property type="entry name" value="Mannose-6-P_Isomerase"/>
</dbReference>
<dbReference type="GO" id="GO:0004476">
    <property type="term" value="F:mannose-6-phosphate isomerase activity"/>
    <property type="evidence" value="ECO:0007669"/>
    <property type="project" value="UniProtKB-EC"/>
</dbReference>
<keyword evidence="5 8" id="KW-0862">Zinc</keyword>
<reference evidence="10 11" key="1">
    <citation type="submission" date="2018-08" db="EMBL/GenBank/DDBJ databases">
        <title>Isolation, diversity and antifungal activity of Actinobacteria from cow dung.</title>
        <authorList>
            <person name="Ling L."/>
        </authorList>
    </citation>
    <scope>NUCLEOTIDE SEQUENCE [LARGE SCALE GENOMIC DNA]</scope>
    <source>
        <strain evidence="10 11">NEAU-LLE</strain>
    </source>
</reference>
<dbReference type="RefSeq" id="WP_116240325.1">
    <property type="nucleotide sequence ID" value="NZ_QUAB01000001.1"/>
</dbReference>
<sequence>MLMRLTNVPRDYAWGSTSLLAELEGRAPSAGPEAEVWFGDHPGDPADLADGRTLDAVTGGSLPYLLKLLAAADPLSIQVHPTKEQARAGFALEAGLPADDPRRNYRDDNHKPELIVVLSDRFEALAGLRPADATLRLLEAFGDSAGVQALRARLDGDGDVLRDAIGWLLSGDAQAEVDDVIAALGAAESEEFATELRVVRSVADRYPGDPGVVVALLMNVVVLSRGEGVFLRAGLLHAYVAGLGVEIMAASDNVLRGGLTPKHIDVAELLAILDTTPGDVPVLRPDEGAVAAYEVPVADFSLRRVELGGIDVPVEVRGSTMVLATAGEVTVRGADGDAVDIPVGTAVFASAEERRLVLGGTGEVFVAEPGAIG</sequence>
<dbReference type="EC" id="5.3.1.8" evidence="3"/>
<evidence type="ECO:0000256" key="4">
    <source>
        <dbReference type="ARBA" id="ARBA00022723"/>
    </source>
</evidence>
<comment type="cofactor">
    <cofactor evidence="8">
        <name>Zn(2+)</name>
        <dbReference type="ChEBI" id="CHEBI:29105"/>
    </cofactor>
    <text evidence="8">Binds 1 zinc ion per subunit.</text>
</comment>
<feature type="domain" description="Phosphomannose isomerase type I catalytic" evidence="9">
    <location>
        <begin position="2"/>
        <end position="130"/>
    </location>
</feature>
<dbReference type="CDD" id="cd07011">
    <property type="entry name" value="cupin_PMI_type_I_N"/>
    <property type="match status" value="1"/>
</dbReference>
<accession>A0A371NZM8</accession>
<evidence type="ECO:0000256" key="7">
    <source>
        <dbReference type="PIRSR" id="PIRSR001480-1"/>
    </source>
</evidence>
<dbReference type="GO" id="GO:0009298">
    <property type="term" value="P:GDP-mannose biosynthetic process"/>
    <property type="evidence" value="ECO:0007669"/>
    <property type="project" value="InterPro"/>
</dbReference>
<protein>
    <recommendedName>
        <fullName evidence="3">mannose-6-phosphate isomerase</fullName>
        <ecNumber evidence="3">5.3.1.8</ecNumber>
    </recommendedName>
</protein>
<comment type="similarity">
    <text evidence="2">Belongs to the mannose-6-phosphate isomerase type 1 family.</text>
</comment>
<dbReference type="Gene3D" id="2.60.120.10">
    <property type="entry name" value="Jelly Rolls"/>
    <property type="match status" value="2"/>
</dbReference>
<keyword evidence="4 8" id="KW-0479">Metal-binding</keyword>
<proteinExistence type="inferred from homology"/>
<keyword evidence="11" id="KW-1185">Reference proteome</keyword>
<evidence type="ECO:0000256" key="5">
    <source>
        <dbReference type="ARBA" id="ARBA00022833"/>
    </source>
</evidence>
<dbReference type="NCBIfam" id="TIGR00218">
    <property type="entry name" value="manA"/>
    <property type="match status" value="1"/>
</dbReference>
<feature type="binding site" evidence="8">
    <location>
        <position position="78"/>
    </location>
    <ligand>
        <name>Zn(2+)</name>
        <dbReference type="ChEBI" id="CHEBI:29105"/>
    </ligand>
</feature>
<dbReference type="GO" id="GO:0005829">
    <property type="term" value="C:cytosol"/>
    <property type="evidence" value="ECO:0007669"/>
    <property type="project" value="TreeGrafter"/>
</dbReference>
<evidence type="ECO:0000256" key="2">
    <source>
        <dbReference type="ARBA" id="ARBA00010772"/>
    </source>
</evidence>
<dbReference type="PIRSF" id="PIRSF001480">
    <property type="entry name" value="Mannose-6-phosphate_isomerase"/>
    <property type="match status" value="1"/>
</dbReference>
<dbReference type="InterPro" id="IPR001250">
    <property type="entry name" value="Man6P_Isoase-1"/>
</dbReference>
<feature type="binding site" evidence="8">
    <location>
        <position position="113"/>
    </location>
    <ligand>
        <name>Zn(2+)</name>
        <dbReference type="ChEBI" id="CHEBI:29105"/>
    </ligand>
</feature>